<dbReference type="Proteomes" id="UP001597349">
    <property type="component" value="Unassembled WGS sequence"/>
</dbReference>
<evidence type="ECO:0000256" key="1">
    <source>
        <dbReference type="SAM" id="Coils"/>
    </source>
</evidence>
<proteinExistence type="predicted"/>
<evidence type="ECO:0000313" key="2">
    <source>
        <dbReference type="EMBL" id="MFD2058063.1"/>
    </source>
</evidence>
<name>A0ABW4WPN7_9HYPH</name>
<protein>
    <submittedName>
        <fullName evidence="2">Uncharacterized protein</fullName>
    </submittedName>
</protein>
<sequence length="413" mass="44874">MYAEARLVQAGNAPNAAKTASMTAWDPWDAWRIARVYVPIATAVQELLAVTVQHIRAAEPVRILQIGGEPELLAAFLRQSGAVKGVAVADYDITHIDGDAQNLSNFGDPFTLAVALDWLPMFEPSRRQRAVAQLCQLARHGIILANAFDAPEINAAVRAVADTYQQVHNEDHPVLGSQLELGLPHLDLLLTWIAPYFANLISRPVESIALWQASESVAAVRGSHRGRLGATDAAAVAAFAKLFPVHHPQDGYWTLVAAAAQSLPESPAPQPDGRNEAASVALMHHLLEASVQRSAIDRLTEAVAVERKRDSDAFDATVASLAGQLRELDARAEFLAREVRARDQALADQGAAIAMETRIASSLAEQIREIEARAESQMHELRARAQALIDLQKSRAGRALALYTRLKQAVLRR</sequence>
<comment type="caution">
    <text evidence="2">The sequence shown here is derived from an EMBL/GenBank/DDBJ whole genome shotgun (WGS) entry which is preliminary data.</text>
</comment>
<keyword evidence="3" id="KW-1185">Reference proteome</keyword>
<accession>A0ABW4WPN7</accession>
<dbReference type="RefSeq" id="WP_379026558.1">
    <property type="nucleotide sequence ID" value="NZ_JBHUGY010000069.1"/>
</dbReference>
<reference evidence="3" key="1">
    <citation type="journal article" date="2019" name="Int. J. Syst. Evol. Microbiol.">
        <title>The Global Catalogue of Microorganisms (GCM) 10K type strain sequencing project: providing services to taxonomists for standard genome sequencing and annotation.</title>
        <authorList>
            <consortium name="The Broad Institute Genomics Platform"/>
            <consortium name="The Broad Institute Genome Sequencing Center for Infectious Disease"/>
            <person name="Wu L."/>
            <person name="Ma J."/>
        </authorList>
    </citation>
    <scope>NUCLEOTIDE SEQUENCE [LARGE SCALE GENOMIC DNA]</scope>
    <source>
        <strain evidence="3">CGMCC 1.16226</strain>
    </source>
</reference>
<dbReference type="EMBL" id="JBHUGY010000069">
    <property type="protein sequence ID" value="MFD2058063.1"/>
    <property type="molecule type" value="Genomic_DNA"/>
</dbReference>
<evidence type="ECO:0000313" key="3">
    <source>
        <dbReference type="Proteomes" id="UP001597349"/>
    </source>
</evidence>
<keyword evidence="1" id="KW-0175">Coiled coil</keyword>
<gene>
    <name evidence="2" type="ORF">ACFSQT_34785</name>
</gene>
<organism evidence="2 3">
    <name type="scientific">Mesorhizobium calcicola</name>
    <dbReference type="NCBI Taxonomy" id="1300310"/>
    <lineage>
        <taxon>Bacteria</taxon>
        <taxon>Pseudomonadati</taxon>
        <taxon>Pseudomonadota</taxon>
        <taxon>Alphaproteobacteria</taxon>
        <taxon>Hyphomicrobiales</taxon>
        <taxon>Phyllobacteriaceae</taxon>
        <taxon>Mesorhizobium</taxon>
    </lineage>
</organism>
<feature type="coiled-coil region" evidence="1">
    <location>
        <begin position="318"/>
        <end position="391"/>
    </location>
</feature>